<comment type="similarity">
    <text evidence="1">Belongs to the LOR family.</text>
</comment>
<dbReference type="InterPro" id="IPR025659">
    <property type="entry name" value="Tubby-like_C"/>
</dbReference>
<protein>
    <submittedName>
        <fullName evidence="2">Uncharacterized protein</fullName>
    </submittedName>
</protein>
<evidence type="ECO:0000313" key="3">
    <source>
        <dbReference type="Proteomes" id="UP000836841"/>
    </source>
</evidence>
<dbReference type="Gene3D" id="2.40.160.200">
    <property type="entry name" value="LURP1-related"/>
    <property type="match status" value="1"/>
</dbReference>
<organism evidence="2 3">
    <name type="scientific">Thlaspi arvense</name>
    <name type="common">Field penny-cress</name>
    <dbReference type="NCBI Taxonomy" id="13288"/>
    <lineage>
        <taxon>Eukaryota</taxon>
        <taxon>Viridiplantae</taxon>
        <taxon>Streptophyta</taxon>
        <taxon>Embryophyta</taxon>
        <taxon>Tracheophyta</taxon>
        <taxon>Spermatophyta</taxon>
        <taxon>Magnoliopsida</taxon>
        <taxon>eudicotyledons</taxon>
        <taxon>Gunneridae</taxon>
        <taxon>Pentapetalae</taxon>
        <taxon>rosids</taxon>
        <taxon>malvids</taxon>
        <taxon>Brassicales</taxon>
        <taxon>Brassicaceae</taxon>
        <taxon>Thlaspideae</taxon>
        <taxon>Thlaspi</taxon>
    </lineage>
</organism>
<keyword evidence="3" id="KW-1185">Reference proteome</keyword>
<evidence type="ECO:0000313" key="2">
    <source>
        <dbReference type="EMBL" id="CAH2074700.1"/>
    </source>
</evidence>
<reference evidence="2 3" key="1">
    <citation type="submission" date="2022-03" db="EMBL/GenBank/DDBJ databases">
        <authorList>
            <person name="Nunn A."/>
            <person name="Chopra R."/>
            <person name="Nunn A."/>
            <person name="Contreras Garrido A."/>
        </authorList>
    </citation>
    <scope>NUCLEOTIDE SEQUENCE [LARGE SCALE GENOMIC DNA]</scope>
</reference>
<dbReference type="Proteomes" id="UP000836841">
    <property type="component" value="Chromosome 6"/>
</dbReference>
<dbReference type="InterPro" id="IPR038595">
    <property type="entry name" value="LOR_sf"/>
</dbReference>
<dbReference type="EMBL" id="OU466862">
    <property type="protein sequence ID" value="CAH2074700.1"/>
    <property type="molecule type" value="Genomic_DNA"/>
</dbReference>
<gene>
    <name evidence="2" type="ORF">TAV2_LOCUS20771</name>
</gene>
<dbReference type="PANTHER" id="PTHR31087">
    <property type="match status" value="1"/>
</dbReference>
<dbReference type="AlphaFoldDB" id="A0AAU9T0R4"/>
<dbReference type="Pfam" id="PF04525">
    <property type="entry name" value="LOR"/>
    <property type="match status" value="1"/>
</dbReference>
<evidence type="ECO:0000256" key="1">
    <source>
        <dbReference type="ARBA" id="ARBA00005437"/>
    </source>
</evidence>
<dbReference type="InterPro" id="IPR007612">
    <property type="entry name" value="LOR"/>
</dbReference>
<accession>A0AAU9T0R4</accession>
<dbReference type="PANTHER" id="PTHR31087:SF22">
    <property type="entry name" value="PROTEIN LURP-ONE-RELATED 8"/>
    <property type="match status" value="1"/>
</dbReference>
<sequence>MAKVHPKGGKNPSLETGSEASVLTVWKKSLMFSCNGFAVFDSNGDLVFRVDNYMHGNRGQILLMDASGKPLLTIRPQDAEPWRLLGGVRGRDSVEAAVNGEKAPQQTEIEDTGLRHQHLFKKEDIPHPRIILPAMLRGVRR</sequence>
<proteinExistence type="inferred from homology"/>
<dbReference type="SUPFAM" id="SSF54518">
    <property type="entry name" value="Tubby C-terminal domain-like"/>
    <property type="match status" value="1"/>
</dbReference>
<name>A0AAU9T0R4_THLAR</name>